<dbReference type="GO" id="GO:0015421">
    <property type="term" value="F:ABC-type oligopeptide transporter activity"/>
    <property type="evidence" value="ECO:0007669"/>
    <property type="project" value="TreeGrafter"/>
</dbReference>
<evidence type="ECO:0000259" key="10">
    <source>
        <dbReference type="PROSITE" id="PS50929"/>
    </source>
</evidence>
<evidence type="ECO:0000256" key="4">
    <source>
        <dbReference type="ARBA" id="ARBA00022741"/>
    </source>
</evidence>
<dbReference type="PROSITE" id="PS50893">
    <property type="entry name" value="ABC_TRANSPORTER_2"/>
    <property type="match status" value="1"/>
</dbReference>
<evidence type="ECO:0000256" key="3">
    <source>
        <dbReference type="ARBA" id="ARBA00022692"/>
    </source>
</evidence>
<dbReference type="PROSITE" id="PS00211">
    <property type="entry name" value="ABC_TRANSPORTER_1"/>
    <property type="match status" value="1"/>
</dbReference>
<dbReference type="InterPro" id="IPR036640">
    <property type="entry name" value="ABC1_TM_sf"/>
</dbReference>
<gene>
    <name evidence="11" type="ORF">H9761_03530</name>
</gene>
<feature type="transmembrane region" description="Helical" evidence="8">
    <location>
        <begin position="158"/>
        <end position="177"/>
    </location>
</feature>
<accession>A0A9D2SPS4</accession>
<dbReference type="SMART" id="SM00382">
    <property type="entry name" value="AAA"/>
    <property type="match status" value="1"/>
</dbReference>
<dbReference type="PANTHER" id="PTHR43394:SF1">
    <property type="entry name" value="ATP-BINDING CASSETTE SUB-FAMILY B MEMBER 10, MITOCHONDRIAL"/>
    <property type="match status" value="1"/>
</dbReference>
<feature type="transmembrane region" description="Helical" evidence="8">
    <location>
        <begin position="37"/>
        <end position="59"/>
    </location>
</feature>
<dbReference type="EMBL" id="DWWS01000016">
    <property type="protein sequence ID" value="HJC22757.1"/>
    <property type="molecule type" value="Genomic_DNA"/>
</dbReference>
<evidence type="ECO:0000313" key="11">
    <source>
        <dbReference type="EMBL" id="HJC22757.1"/>
    </source>
</evidence>
<dbReference type="InterPro" id="IPR017871">
    <property type="entry name" value="ABC_transporter-like_CS"/>
</dbReference>
<protein>
    <submittedName>
        <fullName evidence="11">ABC transporter ATP-binding protein/permease</fullName>
    </submittedName>
</protein>
<dbReference type="InterPro" id="IPR011527">
    <property type="entry name" value="ABC1_TM_dom"/>
</dbReference>
<reference evidence="11" key="2">
    <citation type="submission" date="2021-04" db="EMBL/GenBank/DDBJ databases">
        <authorList>
            <person name="Gilroy R."/>
        </authorList>
    </citation>
    <scope>NUCLEOTIDE SEQUENCE</scope>
    <source>
        <strain evidence="11">USAMLcec2-132</strain>
    </source>
</reference>
<dbReference type="InterPro" id="IPR027417">
    <property type="entry name" value="P-loop_NTPase"/>
</dbReference>
<dbReference type="SUPFAM" id="SSF52540">
    <property type="entry name" value="P-loop containing nucleoside triphosphate hydrolases"/>
    <property type="match status" value="1"/>
</dbReference>
<dbReference type="InterPro" id="IPR003439">
    <property type="entry name" value="ABC_transporter-like_ATP-bd"/>
</dbReference>
<dbReference type="Proteomes" id="UP000823891">
    <property type="component" value="Unassembled WGS sequence"/>
</dbReference>
<evidence type="ECO:0000256" key="1">
    <source>
        <dbReference type="ARBA" id="ARBA00004651"/>
    </source>
</evidence>
<evidence type="ECO:0000259" key="9">
    <source>
        <dbReference type="PROSITE" id="PS50893"/>
    </source>
</evidence>
<dbReference type="SUPFAM" id="SSF90123">
    <property type="entry name" value="ABC transporter transmembrane region"/>
    <property type="match status" value="1"/>
</dbReference>
<dbReference type="InterPro" id="IPR039421">
    <property type="entry name" value="Type_1_exporter"/>
</dbReference>
<dbReference type="InterPro" id="IPR003593">
    <property type="entry name" value="AAA+_ATPase"/>
</dbReference>
<sequence>MGGRNALLACKMGETGTMNRKLKNPFFRLLADCRRQWGWLSAFIFIYFLAGLFKSGIALQFGNMTDAALTEGAEAALAYVRPLLVLLFLEFLRGILTYVVVAQTTERMFFDMKMRVFRKLSCLRAETIERKLRSGDVVTRVNGDLNSLCEDIAGKYTWFMRVFFTAVIAFFSCVRLSWELSLVYFILMPPTLWLINRISRPMKEKQKAVLKETGSGMNLAGEALGAAVTVKAYGLEAEMDARFAARMNRASEKETENEKLSAQMLAVRYVGVVLPMVLMLFIGVMLVQSGRVTPGTVIAFSSLCGSVRGLLEIVNSILKTWRRTLATGERVYEILDLEEECSGTVSRAAEGQDIPAICAQGLHFSYREEVPVLGGLSMRTEQGESVALVGRSGCGKSTLLKLLCGFYELPAGTEGTLELWGVPAEQWELGALRDRIALVGQDPFLFQDSIRNNVRCGRQDADEEAIVQALKDAELWTFVEGLPDGLDTRVGDGGLLLSGGQRQRIAIARAFLKDAPLLLLDEPTSALDAETERGIQKALDRLAAGRTSIIVTHRLYTLEHVDRIYVLERGCVAEEGSWEALIEKKGIFYQLLTLQQEGGVEGCGV</sequence>
<dbReference type="PANTHER" id="PTHR43394">
    <property type="entry name" value="ATP-DEPENDENT PERMEASE MDL1, MITOCHONDRIAL"/>
    <property type="match status" value="1"/>
</dbReference>
<dbReference type="GO" id="GO:0005524">
    <property type="term" value="F:ATP binding"/>
    <property type="evidence" value="ECO:0007669"/>
    <property type="project" value="UniProtKB-KW"/>
</dbReference>
<organism evidence="11 12">
    <name type="scientific">Candidatus Eisenbergiella merdavium</name>
    <dbReference type="NCBI Taxonomy" id="2838551"/>
    <lineage>
        <taxon>Bacteria</taxon>
        <taxon>Bacillati</taxon>
        <taxon>Bacillota</taxon>
        <taxon>Clostridia</taxon>
        <taxon>Lachnospirales</taxon>
        <taxon>Lachnospiraceae</taxon>
        <taxon>Eisenbergiella</taxon>
    </lineage>
</organism>
<feature type="transmembrane region" description="Helical" evidence="8">
    <location>
        <begin position="183"/>
        <end position="199"/>
    </location>
</feature>
<dbReference type="Pfam" id="PF00005">
    <property type="entry name" value="ABC_tran"/>
    <property type="match status" value="1"/>
</dbReference>
<evidence type="ECO:0000256" key="7">
    <source>
        <dbReference type="ARBA" id="ARBA00023136"/>
    </source>
</evidence>
<dbReference type="Gene3D" id="1.20.1560.10">
    <property type="entry name" value="ABC transporter type 1, transmembrane domain"/>
    <property type="match status" value="1"/>
</dbReference>
<keyword evidence="7 8" id="KW-0472">Membrane</keyword>
<proteinExistence type="predicted"/>
<keyword evidence="4" id="KW-0547">Nucleotide-binding</keyword>
<keyword evidence="6 8" id="KW-1133">Transmembrane helix</keyword>
<dbReference type="Gene3D" id="3.40.50.300">
    <property type="entry name" value="P-loop containing nucleotide triphosphate hydrolases"/>
    <property type="match status" value="1"/>
</dbReference>
<keyword evidence="2" id="KW-0813">Transport</keyword>
<comment type="caution">
    <text evidence="11">The sequence shown here is derived from an EMBL/GenBank/DDBJ whole genome shotgun (WGS) entry which is preliminary data.</text>
</comment>
<evidence type="ECO:0000256" key="5">
    <source>
        <dbReference type="ARBA" id="ARBA00022840"/>
    </source>
</evidence>
<name>A0A9D2SPS4_9FIRM</name>
<comment type="subcellular location">
    <subcellularLocation>
        <location evidence="1">Cell membrane</location>
        <topology evidence="1">Multi-pass membrane protein</topology>
    </subcellularLocation>
</comment>
<reference evidence="11" key="1">
    <citation type="journal article" date="2021" name="PeerJ">
        <title>Extensive microbial diversity within the chicken gut microbiome revealed by metagenomics and culture.</title>
        <authorList>
            <person name="Gilroy R."/>
            <person name="Ravi A."/>
            <person name="Getino M."/>
            <person name="Pursley I."/>
            <person name="Horton D.L."/>
            <person name="Alikhan N.F."/>
            <person name="Baker D."/>
            <person name="Gharbi K."/>
            <person name="Hall N."/>
            <person name="Watson M."/>
            <person name="Adriaenssens E.M."/>
            <person name="Foster-Nyarko E."/>
            <person name="Jarju S."/>
            <person name="Secka A."/>
            <person name="Antonio M."/>
            <person name="Oren A."/>
            <person name="Chaudhuri R.R."/>
            <person name="La Ragione R."/>
            <person name="Hildebrand F."/>
            <person name="Pallen M.J."/>
        </authorList>
    </citation>
    <scope>NUCLEOTIDE SEQUENCE</scope>
    <source>
        <strain evidence="11">USAMLcec2-132</strain>
    </source>
</reference>
<dbReference type="GO" id="GO:0005886">
    <property type="term" value="C:plasma membrane"/>
    <property type="evidence" value="ECO:0007669"/>
    <property type="project" value="UniProtKB-SubCell"/>
</dbReference>
<dbReference type="Pfam" id="PF00664">
    <property type="entry name" value="ABC_membrane"/>
    <property type="match status" value="1"/>
</dbReference>
<dbReference type="GO" id="GO:0016887">
    <property type="term" value="F:ATP hydrolysis activity"/>
    <property type="evidence" value="ECO:0007669"/>
    <property type="project" value="InterPro"/>
</dbReference>
<dbReference type="GO" id="GO:0005737">
    <property type="term" value="C:cytoplasm"/>
    <property type="evidence" value="ECO:0007669"/>
    <property type="project" value="UniProtKB-ARBA"/>
</dbReference>
<feature type="transmembrane region" description="Helical" evidence="8">
    <location>
        <begin position="266"/>
        <end position="287"/>
    </location>
</feature>
<dbReference type="AlphaFoldDB" id="A0A9D2SPS4"/>
<feature type="domain" description="ABC transmembrane type-1" evidence="10">
    <location>
        <begin position="44"/>
        <end position="323"/>
    </location>
</feature>
<dbReference type="FunFam" id="3.40.50.300:FF:000604">
    <property type="entry name" value="ABC transporter B family member 28"/>
    <property type="match status" value="1"/>
</dbReference>
<feature type="domain" description="ABC transporter" evidence="9">
    <location>
        <begin position="357"/>
        <end position="594"/>
    </location>
</feature>
<evidence type="ECO:0000256" key="6">
    <source>
        <dbReference type="ARBA" id="ARBA00022989"/>
    </source>
</evidence>
<evidence type="ECO:0000256" key="2">
    <source>
        <dbReference type="ARBA" id="ARBA00022448"/>
    </source>
</evidence>
<evidence type="ECO:0000256" key="8">
    <source>
        <dbReference type="SAM" id="Phobius"/>
    </source>
</evidence>
<keyword evidence="5 11" id="KW-0067">ATP-binding</keyword>
<keyword evidence="3 8" id="KW-0812">Transmembrane</keyword>
<evidence type="ECO:0000313" key="12">
    <source>
        <dbReference type="Proteomes" id="UP000823891"/>
    </source>
</evidence>
<feature type="transmembrane region" description="Helical" evidence="8">
    <location>
        <begin position="79"/>
        <end position="101"/>
    </location>
</feature>
<dbReference type="PROSITE" id="PS50929">
    <property type="entry name" value="ABC_TM1F"/>
    <property type="match status" value="1"/>
</dbReference>